<dbReference type="Proteomes" id="UP000287233">
    <property type="component" value="Chromosome"/>
</dbReference>
<dbReference type="AlphaFoldDB" id="A0A410FWT9"/>
<organism evidence="1 2">
    <name type="scientific">Bipolaricaulis sibiricus</name>
    <dbReference type="NCBI Taxonomy" id="2501609"/>
    <lineage>
        <taxon>Bacteria</taxon>
        <taxon>Candidatus Bipolaricaulota</taxon>
        <taxon>Candidatus Bipolaricaulia</taxon>
        <taxon>Candidatus Bipolaricaulales</taxon>
        <taxon>Candidatus Bipolaricaulaceae</taxon>
        <taxon>Candidatus Bipolaricaulis</taxon>
    </lineage>
</organism>
<evidence type="ECO:0000313" key="2">
    <source>
        <dbReference type="Proteomes" id="UP000287233"/>
    </source>
</evidence>
<proteinExistence type="predicted"/>
<evidence type="ECO:0008006" key="3">
    <source>
        <dbReference type="Google" id="ProtNLM"/>
    </source>
</evidence>
<dbReference type="SUPFAM" id="SSF69318">
    <property type="entry name" value="Integrin alpha N-terminal domain"/>
    <property type="match status" value="1"/>
</dbReference>
<sequence>MRDSRRLGIVVAVALAVAVGAGGASPERLVPAFGGALPLWEPEGSPVVLLPGAVMQPPVDTPRAMVVADITGDGRAELIVGGDYLHVLSLRDAEIAKHYLTVFVGVRKPVSRGGGRFGVRALAAGDGDGLPDLVVATHDGELWVLRNHAQWSQPRSPVLDIVPCTSAKLALDPVLAGRCHVINLASLVDPLRIHSEVSCIGQWHVSGQHGVRESVASSVIKGGLDAPA</sequence>
<dbReference type="Gene3D" id="2.130.10.130">
    <property type="entry name" value="Integrin alpha, N-terminal"/>
    <property type="match status" value="1"/>
</dbReference>
<name>A0A410FWT9_BIPS1</name>
<reference evidence="2" key="1">
    <citation type="submission" date="2018-12" db="EMBL/GenBank/DDBJ databases">
        <title>Complete genome sequence of an uncultured bacterium of the candidate phylum Bipolaricaulota.</title>
        <authorList>
            <person name="Kadnikov V.V."/>
            <person name="Mardanov A.V."/>
            <person name="Beletsky A.V."/>
            <person name="Frank Y.A."/>
            <person name="Karnachuk O.V."/>
            <person name="Ravin N.V."/>
        </authorList>
    </citation>
    <scope>NUCLEOTIDE SEQUENCE [LARGE SCALE GENOMIC DNA]</scope>
</reference>
<dbReference type="InterPro" id="IPR028994">
    <property type="entry name" value="Integrin_alpha_N"/>
</dbReference>
<evidence type="ECO:0000313" key="1">
    <source>
        <dbReference type="EMBL" id="QAA77430.1"/>
    </source>
</evidence>
<accession>A0A410FWT9</accession>
<dbReference type="KEGG" id="bih:BIP78_1666"/>
<dbReference type="EMBL" id="CP034928">
    <property type="protein sequence ID" value="QAA77430.1"/>
    <property type="molecule type" value="Genomic_DNA"/>
</dbReference>
<protein>
    <recommendedName>
        <fullName evidence="3">VCBS repeat-containing protein</fullName>
    </recommendedName>
</protein>
<gene>
    <name evidence="1" type="ORF">BIP78_1666</name>
</gene>